<comment type="caution">
    <text evidence="2">The sequence shown here is derived from an EMBL/GenBank/DDBJ whole genome shotgun (WGS) entry which is preliminary data.</text>
</comment>
<keyword evidence="3" id="KW-1185">Reference proteome</keyword>
<sequence length="326" mass="37211">MAETILKTPVFWILIGILFLPAIWRLVTDMRFFIGKRERQKAPLIAKEKQFMENESRLLLYFKNICLTRAYYTRSLLSGQPRFTLFYGIFLDEQGRAFKLQMPYTLYKGLREGQTALLTFRHGLLLDADGFEEAQTLRRRRTVLRVVAFILSAAALCFAAVFIFSDLQKRKALSNGISMQYVAPDEAQPLLRSMGLDEDSIEGRIAKISYHEGSGTTYGSRIDLEMQIEVEGLDDFIDGLAGRYYEVETPYTPAYPMAEQTLADTVGEGDRLFFRGKDPDFPIAAIPPDQLAVYRGNDGRVTIRVMDSIVSPEQKTMIEQLFSEKK</sequence>
<protein>
    <recommendedName>
        <fullName evidence="4">DUF3592 domain-containing protein</fullName>
    </recommendedName>
</protein>
<dbReference type="EMBL" id="JACOON010000002">
    <property type="protein sequence ID" value="MBC5647666.1"/>
    <property type="molecule type" value="Genomic_DNA"/>
</dbReference>
<reference evidence="2 3" key="1">
    <citation type="submission" date="2020-08" db="EMBL/GenBank/DDBJ databases">
        <title>Genome public.</title>
        <authorList>
            <person name="Liu C."/>
            <person name="Sun Q."/>
        </authorList>
    </citation>
    <scope>NUCLEOTIDE SEQUENCE [LARGE SCALE GENOMIC DNA]</scope>
    <source>
        <strain evidence="2 3">NSJ-35</strain>
    </source>
</reference>
<dbReference type="RefSeq" id="WP_186857185.1">
    <property type="nucleotide sequence ID" value="NZ_JACOON010000002.1"/>
</dbReference>
<keyword evidence="1" id="KW-0472">Membrane</keyword>
<feature type="transmembrane region" description="Helical" evidence="1">
    <location>
        <begin position="6"/>
        <end position="27"/>
    </location>
</feature>
<keyword evidence="1" id="KW-0812">Transmembrane</keyword>
<proteinExistence type="predicted"/>
<keyword evidence="1" id="KW-1133">Transmembrane helix</keyword>
<evidence type="ECO:0008006" key="4">
    <source>
        <dbReference type="Google" id="ProtNLM"/>
    </source>
</evidence>
<name>A0ABR7ECZ4_9FIRM</name>
<evidence type="ECO:0000256" key="1">
    <source>
        <dbReference type="SAM" id="Phobius"/>
    </source>
</evidence>
<accession>A0ABR7ECZ4</accession>
<evidence type="ECO:0000313" key="3">
    <source>
        <dbReference type="Proteomes" id="UP000606889"/>
    </source>
</evidence>
<feature type="transmembrane region" description="Helical" evidence="1">
    <location>
        <begin position="143"/>
        <end position="164"/>
    </location>
</feature>
<dbReference type="Proteomes" id="UP000606889">
    <property type="component" value="Unassembled WGS sequence"/>
</dbReference>
<gene>
    <name evidence="2" type="ORF">H8S18_04910</name>
</gene>
<organism evidence="2 3">
    <name type="scientific">Christensenella tenuis</name>
    <dbReference type="NCBI Taxonomy" id="2763033"/>
    <lineage>
        <taxon>Bacteria</taxon>
        <taxon>Bacillati</taxon>
        <taxon>Bacillota</taxon>
        <taxon>Clostridia</taxon>
        <taxon>Christensenellales</taxon>
        <taxon>Christensenellaceae</taxon>
        <taxon>Christensenella</taxon>
    </lineage>
</organism>
<evidence type="ECO:0000313" key="2">
    <source>
        <dbReference type="EMBL" id="MBC5647666.1"/>
    </source>
</evidence>